<dbReference type="OrthoDB" id="2322499at2759"/>
<dbReference type="CDD" id="cd09917">
    <property type="entry name" value="F-box_SF"/>
    <property type="match status" value="1"/>
</dbReference>
<dbReference type="Pfam" id="PF00646">
    <property type="entry name" value="F-box"/>
    <property type="match status" value="1"/>
</dbReference>
<keyword evidence="3" id="KW-1185">Reference proteome</keyword>
<dbReference type="InterPro" id="IPR036047">
    <property type="entry name" value="F-box-like_dom_sf"/>
</dbReference>
<evidence type="ECO:0000313" key="2">
    <source>
        <dbReference type="EMBL" id="PPQ63609.1"/>
    </source>
</evidence>
<dbReference type="InParanoid" id="A0A409VC72"/>
<proteinExistence type="predicted"/>
<protein>
    <recommendedName>
        <fullName evidence="1">F-box domain-containing protein</fullName>
    </recommendedName>
</protein>
<accession>A0A409VC72</accession>
<dbReference type="SUPFAM" id="SSF81383">
    <property type="entry name" value="F-box domain"/>
    <property type="match status" value="1"/>
</dbReference>
<evidence type="ECO:0000313" key="3">
    <source>
        <dbReference type="Proteomes" id="UP000284842"/>
    </source>
</evidence>
<reference evidence="2 3" key="1">
    <citation type="journal article" date="2018" name="Evol. Lett.">
        <title>Horizontal gene cluster transfer increased hallucinogenic mushroom diversity.</title>
        <authorList>
            <person name="Reynolds H.T."/>
            <person name="Vijayakumar V."/>
            <person name="Gluck-Thaler E."/>
            <person name="Korotkin H.B."/>
            <person name="Matheny P.B."/>
            <person name="Slot J.C."/>
        </authorList>
    </citation>
    <scope>NUCLEOTIDE SEQUENCE [LARGE SCALE GENOMIC DNA]</scope>
    <source>
        <strain evidence="2 3">2629</strain>
    </source>
</reference>
<dbReference type="InterPro" id="IPR001810">
    <property type="entry name" value="F-box_dom"/>
</dbReference>
<dbReference type="AlphaFoldDB" id="A0A409VC72"/>
<comment type="caution">
    <text evidence="2">The sequence shown here is derived from an EMBL/GenBank/DDBJ whole genome shotgun (WGS) entry which is preliminary data.</text>
</comment>
<gene>
    <name evidence="2" type="ORF">CVT24_004469</name>
</gene>
<dbReference type="Proteomes" id="UP000284842">
    <property type="component" value="Unassembled WGS sequence"/>
</dbReference>
<sequence length="640" mass="73407">MQQAKDKRLALEFQDTYKARLEALNMAYSEARKTYPKHLPYPHVCSIFSIPRIRSIVCDTPKTTTVTACDFDITSSNLADVISEATDAMHRVMLASVISGLTGKVFDPDTVMLLATTVFRDVNKKSSMRVRDFCFPPEIITSPGPVFYRRRGHLGRREIFNTITQEVLRGLSWDHDNPPVFDREAHNVLCTILNLCGYDPSTTLYAQLEDEPPVVECIECSKSGQGRMLMTWSWAPFHIRQQHSEGDFIPSLNFIHVVDQEATNARIAFKQSVINVLLSHPRYNVPMICVHCDASVDNMPEMQSHLQSMHDIPSIRPQDIQYTFFDGAHHNMKEQYMQEYWLKPPGTPLFLRLDGHEQNELDQTICQYLHPTDLLSLGRVSRSFHNLVKSDEFRSTWLQARAQLIIPGIPECPEDMNQPAYFDMFFGSLCHVSYTKITFDGDIGIPKHIAELLPSFNARNMNPPDPRLNFYWGRTPPFYSNMHLESWKQEYSALNAPGEKADWEAKKLSEQQTISEHANRCQGWLILHRRALEDQHSQTVQRRSERATRIVELLEELGWKDELDKMSAHPHFRCLLPQYHPDIHAVISRKNVTNEVARSERVEATAQPLDAFGKKRQAVEAAATSGKRLTQYVSNAPTLQ</sequence>
<feature type="domain" description="F-box" evidence="1">
    <location>
        <begin position="365"/>
        <end position="394"/>
    </location>
</feature>
<name>A0A409VC72_9AGAR</name>
<dbReference type="EMBL" id="NHTK01006117">
    <property type="protein sequence ID" value="PPQ63609.1"/>
    <property type="molecule type" value="Genomic_DNA"/>
</dbReference>
<evidence type="ECO:0000259" key="1">
    <source>
        <dbReference type="Pfam" id="PF00646"/>
    </source>
</evidence>
<organism evidence="2 3">
    <name type="scientific">Panaeolus cyanescens</name>
    <dbReference type="NCBI Taxonomy" id="181874"/>
    <lineage>
        <taxon>Eukaryota</taxon>
        <taxon>Fungi</taxon>
        <taxon>Dikarya</taxon>
        <taxon>Basidiomycota</taxon>
        <taxon>Agaricomycotina</taxon>
        <taxon>Agaricomycetes</taxon>
        <taxon>Agaricomycetidae</taxon>
        <taxon>Agaricales</taxon>
        <taxon>Agaricineae</taxon>
        <taxon>Galeropsidaceae</taxon>
        <taxon>Panaeolus</taxon>
    </lineage>
</organism>